<organism evidence="2 3">
    <name type="scientific">Billgrantia antri</name>
    <dbReference type="NCBI Taxonomy" id="2846777"/>
    <lineage>
        <taxon>Bacteria</taxon>
        <taxon>Pseudomonadati</taxon>
        <taxon>Pseudomonadota</taxon>
        <taxon>Gammaproteobacteria</taxon>
        <taxon>Oceanospirillales</taxon>
        <taxon>Halomonadaceae</taxon>
        <taxon>Billgrantia</taxon>
    </lineage>
</organism>
<evidence type="ECO:0000313" key="3">
    <source>
        <dbReference type="Proteomes" id="UP000769617"/>
    </source>
</evidence>
<feature type="transmembrane region" description="Helical" evidence="1">
    <location>
        <begin position="303"/>
        <end position="325"/>
    </location>
</feature>
<gene>
    <name evidence="2" type="ORF">KPL81_15965</name>
</gene>
<keyword evidence="1" id="KW-1133">Transmembrane helix</keyword>
<protein>
    <submittedName>
        <fullName evidence="2">Uncharacterized protein</fullName>
    </submittedName>
</protein>
<dbReference type="RefSeq" id="WP_219793030.1">
    <property type="nucleotide sequence ID" value="NZ_JAHYCA010000006.1"/>
</dbReference>
<feature type="transmembrane region" description="Helical" evidence="1">
    <location>
        <begin position="345"/>
        <end position="362"/>
    </location>
</feature>
<comment type="caution">
    <text evidence="2">The sequence shown here is derived from an EMBL/GenBank/DDBJ whole genome shotgun (WGS) entry which is preliminary data.</text>
</comment>
<keyword evidence="3" id="KW-1185">Reference proteome</keyword>
<feature type="transmembrane region" description="Helical" evidence="1">
    <location>
        <begin position="215"/>
        <end position="235"/>
    </location>
</feature>
<dbReference type="EMBL" id="JAHYCA010000006">
    <property type="protein sequence ID" value="MBW6392650.1"/>
    <property type="molecule type" value="Genomic_DNA"/>
</dbReference>
<evidence type="ECO:0000256" key="1">
    <source>
        <dbReference type="SAM" id="Phobius"/>
    </source>
</evidence>
<dbReference type="Proteomes" id="UP000769617">
    <property type="component" value="Unassembled WGS sequence"/>
</dbReference>
<feature type="transmembrane region" description="Helical" evidence="1">
    <location>
        <begin position="112"/>
        <end position="134"/>
    </location>
</feature>
<evidence type="ECO:0000313" key="2">
    <source>
        <dbReference type="EMBL" id="MBW6392650.1"/>
    </source>
</evidence>
<keyword evidence="1" id="KW-0812">Transmembrane</keyword>
<sequence>MNQIAAALLFFGLSLSSLYVFSSGLPQPADFVLLCFAGLMALLALGDERHPVPPFAFCWALLLLWVLLVSLGWAWVMQSSAFFIYPLFFLFNFLVGMALLRFLRVFGEAGRGLVRNALSIALLIAAMEVVYQLGTGVGRATGSFNNPNQLAFFSLCAMLLLMLLDDFRPPLRPLMLAGLAAAVVNLLAASSLGAMGGAVLVGLGWAVANAGQLRHFARLSLLVPLILVAVLVANLHSEGQVQRNLQARLDRASTKVENMVEERRFDRLTHFPEYAILGAAEGERQRFAPYDGNEIHSSFVGMLFAYGIPGLGLLLAILFMALRRAPFYAWMGMAGPLVYSLSHNGLRTTLFWLVLAVCWHCYRNGREGRPSLGTAAVPMTPVKER</sequence>
<feature type="transmembrane region" description="Helical" evidence="1">
    <location>
        <begin position="176"/>
        <end position="203"/>
    </location>
</feature>
<keyword evidence="1" id="KW-0472">Membrane</keyword>
<feature type="transmembrane region" description="Helical" evidence="1">
    <location>
        <begin position="28"/>
        <end position="45"/>
    </location>
</feature>
<feature type="transmembrane region" description="Helical" evidence="1">
    <location>
        <begin position="146"/>
        <end position="164"/>
    </location>
</feature>
<reference evidence="2 3" key="1">
    <citation type="submission" date="2021-07" db="EMBL/GenBank/DDBJ databases">
        <authorList>
            <person name="So Y."/>
        </authorList>
    </citation>
    <scope>NUCLEOTIDE SEQUENCE [LARGE SCALE GENOMIC DNA]</scope>
    <source>
        <strain evidence="2 3">Y3S6</strain>
    </source>
</reference>
<proteinExistence type="predicted"/>
<feature type="transmembrane region" description="Helical" evidence="1">
    <location>
        <begin position="82"/>
        <end position="100"/>
    </location>
</feature>
<name>A0ABS6ZRF8_9GAMM</name>
<feature type="transmembrane region" description="Helical" evidence="1">
    <location>
        <begin position="57"/>
        <end position="76"/>
    </location>
</feature>
<accession>A0ABS6ZRF8</accession>